<dbReference type="Gene3D" id="1.10.1450.10">
    <property type="entry name" value="Tetraspanin"/>
    <property type="match status" value="1"/>
</dbReference>
<evidence type="ECO:0000313" key="2">
    <source>
        <dbReference type="EMBL" id="KMY98107.1"/>
    </source>
</evidence>
<keyword evidence="1" id="KW-0472">Membrane</keyword>
<keyword evidence="1" id="KW-0812">Transmembrane</keyword>
<dbReference type="GO" id="GO:0016020">
    <property type="term" value="C:membrane"/>
    <property type="evidence" value="ECO:0007669"/>
    <property type="project" value="InterPro"/>
</dbReference>
<organism evidence="2 3">
    <name type="scientific">Drosophila simulans</name>
    <name type="common">Fruit fly</name>
    <dbReference type="NCBI Taxonomy" id="7240"/>
    <lineage>
        <taxon>Eukaryota</taxon>
        <taxon>Metazoa</taxon>
        <taxon>Ecdysozoa</taxon>
        <taxon>Arthropoda</taxon>
        <taxon>Hexapoda</taxon>
        <taxon>Insecta</taxon>
        <taxon>Pterygota</taxon>
        <taxon>Neoptera</taxon>
        <taxon>Endopterygota</taxon>
        <taxon>Diptera</taxon>
        <taxon>Brachycera</taxon>
        <taxon>Muscomorpha</taxon>
        <taxon>Ephydroidea</taxon>
        <taxon>Drosophilidae</taxon>
        <taxon>Drosophila</taxon>
        <taxon>Sophophora</taxon>
    </lineage>
</organism>
<evidence type="ECO:0000256" key="1">
    <source>
        <dbReference type="SAM" id="Phobius"/>
    </source>
</evidence>
<feature type="transmembrane region" description="Helical" evidence="1">
    <location>
        <begin position="191"/>
        <end position="215"/>
    </location>
</feature>
<dbReference type="SUPFAM" id="SSF48652">
    <property type="entry name" value="Tetraspanin"/>
    <property type="match status" value="1"/>
</dbReference>
<dbReference type="FunFam" id="1.10.1450.10:FF:000047">
    <property type="entry name" value="Tetraspanin 66A, isoform E"/>
    <property type="match status" value="1"/>
</dbReference>
<dbReference type="EMBL" id="CM002912">
    <property type="protein sequence ID" value="KMY98107.1"/>
    <property type="molecule type" value="Genomic_DNA"/>
</dbReference>
<name>A0A0J9RQX3_DROSI</name>
<keyword evidence="1" id="KW-1133">Transmembrane helix</keyword>
<dbReference type="KEGG" id="dsi:Dsimw501_GD14019"/>
<dbReference type="OrthoDB" id="6239677at2759"/>
<protein>
    <submittedName>
        <fullName evidence="2">Uncharacterized protein, isoform B</fullName>
    </submittedName>
</protein>
<dbReference type="Proteomes" id="UP000035880">
    <property type="component" value="Chromosome 3L"/>
</dbReference>
<gene>
    <name evidence="2" type="primary">Dsim\GD14019</name>
    <name evidence="2" type="ORF">Dsimw501_GD14019</name>
</gene>
<reference evidence="2 3" key="1">
    <citation type="journal article" date="2013" name="Genome Res.">
        <title>A second-generation assembly of the Drosophila simulans genome provides new insights into patterns of lineage-specific divergence.</title>
        <authorList>
            <person name="Hu T.T."/>
            <person name="Eisen M.B."/>
            <person name="Thornton K.R."/>
            <person name="Andolfatto P."/>
        </authorList>
    </citation>
    <scope>NUCLEOTIDE SEQUENCE [LARGE SCALE GENOMIC DNA]</scope>
    <source>
        <strain evidence="3">w501</strain>
    </source>
</reference>
<evidence type="ECO:0000313" key="3">
    <source>
        <dbReference type="Proteomes" id="UP000035880"/>
    </source>
</evidence>
<feature type="transmembrane region" description="Helical" evidence="1">
    <location>
        <begin position="94"/>
        <end position="116"/>
    </location>
</feature>
<proteinExistence type="predicted"/>
<dbReference type="Bgee" id="FBgn0185715">
    <property type="expression patterns" value="Expressed in male reproductive system and 2 other cell types or tissues"/>
</dbReference>
<dbReference type="AlphaFoldDB" id="A0A0J9RQX3"/>
<dbReference type="InterPro" id="IPR008952">
    <property type="entry name" value="Tetraspanin_EC2_sf"/>
</dbReference>
<sequence length="238" mass="27818">MVDNEETGVIQRLLSVGKLQIYKYIIYFVWVVNFIFTCADVYIYYFILKDHMGCWNCLFRSYMIIALTVNVLMVPLLIVGFIFIYSNLSGEIRIVIYATVLFLATWLQMMLTILFAQQYQIVGDVLRIWMNHKSLEFYERRCQCCGVLGPDDYKLGDLKIPKSCYKNGSKMEEDLYRSGCSTHSIKPSSPIIQVISFVIQYVLVICIKVFLIILLRSKTQRTSMWSERRTEMFGSVKN</sequence>
<dbReference type="CDD" id="cd03127">
    <property type="entry name" value="tetraspanin_LEL"/>
    <property type="match status" value="1"/>
</dbReference>
<feature type="transmembrane region" description="Helical" evidence="1">
    <location>
        <begin position="24"/>
        <end position="47"/>
    </location>
</feature>
<accession>A0A0J9RQX3</accession>
<feature type="transmembrane region" description="Helical" evidence="1">
    <location>
        <begin position="59"/>
        <end position="85"/>
    </location>
</feature>